<organism evidence="1 2">
    <name type="scientific">Reticulomyxa filosa</name>
    <dbReference type="NCBI Taxonomy" id="46433"/>
    <lineage>
        <taxon>Eukaryota</taxon>
        <taxon>Sar</taxon>
        <taxon>Rhizaria</taxon>
        <taxon>Retaria</taxon>
        <taxon>Foraminifera</taxon>
        <taxon>Monothalamids</taxon>
        <taxon>Reticulomyxidae</taxon>
        <taxon>Reticulomyxa</taxon>
    </lineage>
</organism>
<dbReference type="EMBL" id="ASPP01019656">
    <property type="protein sequence ID" value="ETO14914.1"/>
    <property type="molecule type" value="Genomic_DNA"/>
</dbReference>
<comment type="caution">
    <text evidence="1">The sequence shown here is derived from an EMBL/GenBank/DDBJ whole genome shotgun (WGS) entry which is preliminary data.</text>
</comment>
<gene>
    <name evidence="1" type="ORF">RFI_22455</name>
</gene>
<name>X6MM63_RETFI</name>
<sequence length="79" mass="9416">MEINCDQHKNMDGSLIVGENCLKHFLIKTQIIVQLNFMITVCILKIKWRNNTLNVQDNLNKNKNNNYKYQHNKEKQLDL</sequence>
<accession>X6MM63</accession>
<dbReference type="Proteomes" id="UP000023152">
    <property type="component" value="Unassembled WGS sequence"/>
</dbReference>
<evidence type="ECO:0000313" key="1">
    <source>
        <dbReference type="EMBL" id="ETO14914.1"/>
    </source>
</evidence>
<dbReference type="AlphaFoldDB" id="X6MM63"/>
<proteinExistence type="predicted"/>
<protein>
    <submittedName>
        <fullName evidence="1">Uncharacterized protein</fullName>
    </submittedName>
</protein>
<keyword evidence="2" id="KW-1185">Reference proteome</keyword>
<evidence type="ECO:0000313" key="2">
    <source>
        <dbReference type="Proteomes" id="UP000023152"/>
    </source>
</evidence>
<reference evidence="1 2" key="1">
    <citation type="journal article" date="2013" name="Curr. Biol.">
        <title>The Genome of the Foraminiferan Reticulomyxa filosa.</title>
        <authorList>
            <person name="Glockner G."/>
            <person name="Hulsmann N."/>
            <person name="Schleicher M."/>
            <person name="Noegel A.A."/>
            <person name="Eichinger L."/>
            <person name="Gallinger C."/>
            <person name="Pawlowski J."/>
            <person name="Sierra R."/>
            <person name="Euteneuer U."/>
            <person name="Pillet L."/>
            <person name="Moustafa A."/>
            <person name="Platzer M."/>
            <person name="Groth M."/>
            <person name="Szafranski K."/>
            <person name="Schliwa M."/>
        </authorList>
    </citation>
    <scope>NUCLEOTIDE SEQUENCE [LARGE SCALE GENOMIC DNA]</scope>
</reference>